<dbReference type="PANTHER" id="PTHR42760">
    <property type="entry name" value="SHORT-CHAIN DEHYDROGENASES/REDUCTASES FAMILY MEMBER"/>
    <property type="match status" value="1"/>
</dbReference>
<gene>
    <name evidence="3" type="ORF">ACFHYQ_12945</name>
</gene>
<dbReference type="Pfam" id="PF13561">
    <property type="entry name" value="adh_short_C2"/>
    <property type="match status" value="1"/>
</dbReference>
<dbReference type="PRINTS" id="PR00081">
    <property type="entry name" value="GDHRDH"/>
</dbReference>
<evidence type="ECO:0000313" key="3">
    <source>
        <dbReference type="EMBL" id="MFC0863202.1"/>
    </source>
</evidence>
<dbReference type="InterPro" id="IPR036291">
    <property type="entry name" value="NAD(P)-bd_dom_sf"/>
</dbReference>
<dbReference type="PRINTS" id="PR00080">
    <property type="entry name" value="SDRFAMILY"/>
</dbReference>
<sequence length="260" mass="25908">MNPQPSPDSPVLVTGAASGIGAACAAAIAACGRPVVLWDLDPAAVTEAGARLEAAAEVPVLAAAVDVSKPELYAGALDAARSVVGPIGGFVHCAGVVDSTPMSRLSAEAWRRVLEVNLTAFGFLTAALIADLTSRDGSSVVGIGSVNALVGQGAIPSYSASKAGVLGLVRSLAAELGPRGVRVNAVCPGYIATPMLSRSLEDAGRAGRMAGLAMLKRVGRPEEVASVVRFLLSGEASFVTGSTIMVDGGVTANDAMAALA</sequence>
<name>A0ABV6U440_9ACTN</name>
<protein>
    <submittedName>
        <fullName evidence="3">SDR family NAD(P)-dependent oxidoreductase</fullName>
        <ecNumber evidence="3">1.1.1.-</ecNumber>
    </submittedName>
</protein>
<comment type="caution">
    <text evidence="3">The sequence shown here is derived from an EMBL/GenBank/DDBJ whole genome shotgun (WGS) entry which is preliminary data.</text>
</comment>
<dbReference type="Proteomes" id="UP001589870">
    <property type="component" value="Unassembled WGS sequence"/>
</dbReference>
<dbReference type="SUPFAM" id="SSF51735">
    <property type="entry name" value="NAD(P)-binding Rossmann-fold domains"/>
    <property type="match status" value="1"/>
</dbReference>
<organism evidence="3 4">
    <name type="scientific">Sphaerimonospora cavernae</name>
    <dbReference type="NCBI Taxonomy" id="1740611"/>
    <lineage>
        <taxon>Bacteria</taxon>
        <taxon>Bacillati</taxon>
        <taxon>Actinomycetota</taxon>
        <taxon>Actinomycetes</taxon>
        <taxon>Streptosporangiales</taxon>
        <taxon>Streptosporangiaceae</taxon>
        <taxon>Sphaerimonospora</taxon>
    </lineage>
</organism>
<keyword evidence="4" id="KW-1185">Reference proteome</keyword>
<evidence type="ECO:0000256" key="1">
    <source>
        <dbReference type="ARBA" id="ARBA00006484"/>
    </source>
</evidence>
<proteinExistence type="inferred from homology"/>
<accession>A0ABV6U440</accession>
<evidence type="ECO:0000259" key="2">
    <source>
        <dbReference type="SMART" id="SM00822"/>
    </source>
</evidence>
<reference evidence="3 4" key="1">
    <citation type="submission" date="2024-09" db="EMBL/GenBank/DDBJ databases">
        <authorList>
            <person name="Sun Q."/>
            <person name="Mori K."/>
        </authorList>
    </citation>
    <scope>NUCLEOTIDE SEQUENCE [LARGE SCALE GENOMIC DNA]</scope>
    <source>
        <strain evidence="3 4">TBRC 1851</strain>
    </source>
</reference>
<dbReference type="SMART" id="SM00822">
    <property type="entry name" value="PKS_KR"/>
    <property type="match status" value="1"/>
</dbReference>
<dbReference type="InterPro" id="IPR057326">
    <property type="entry name" value="KR_dom"/>
</dbReference>
<evidence type="ECO:0000313" key="4">
    <source>
        <dbReference type="Proteomes" id="UP001589870"/>
    </source>
</evidence>
<dbReference type="Gene3D" id="3.40.50.720">
    <property type="entry name" value="NAD(P)-binding Rossmann-like Domain"/>
    <property type="match status" value="1"/>
</dbReference>
<comment type="similarity">
    <text evidence="1">Belongs to the short-chain dehydrogenases/reductases (SDR) family.</text>
</comment>
<dbReference type="EC" id="1.1.1.-" evidence="3"/>
<dbReference type="PROSITE" id="PS00061">
    <property type="entry name" value="ADH_SHORT"/>
    <property type="match status" value="1"/>
</dbReference>
<dbReference type="InterPro" id="IPR002347">
    <property type="entry name" value="SDR_fam"/>
</dbReference>
<feature type="domain" description="Ketoreductase" evidence="2">
    <location>
        <begin position="9"/>
        <end position="212"/>
    </location>
</feature>
<dbReference type="RefSeq" id="WP_394301365.1">
    <property type="nucleotide sequence ID" value="NZ_JBHMQT010000025.1"/>
</dbReference>
<keyword evidence="3" id="KW-0560">Oxidoreductase</keyword>
<dbReference type="GO" id="GO:0016491">
    <property type="term" value="F:oxidoreductase activity"/>
    <property type="evidence" value="ECO:0007669"/>
    <property type="project" value="UniProtKB-KW"/>
</dbReference>
<dbReference type="InterPro" id="IPR020904">
    <property type="entry name" value="Sc_DH/Rdtase_CS"/>
</dbReference>
<dbReference type="PANTHER" id="PTHR42760:SF78">
    <property type="entry name" value="3-OXOACYL-[ACYL-CARRIER-PROTEIN] REDUCTASE [NADH]"/>
    <property type="match status" value="1"/>
</dbReference>
<dbReference type="EMBL" id="JBHMQT010000025">
    <property type="protein sequence ID" value="MFC0863202.1"/>
    <property type="molecule type" value="Genomic_DNA"/>
</dbReference>